<reference evidence="2" key="1">
    <citation type="submission" date="2015-02" db="EMBL/GenBank/DDBJ databases">
        <title>Physiological reanalysis, assessment of diazotrophy, and genome sequences of multiple isolates of Streptomyces thermoautotrophicus.</title>
        <authorList>
            <person name="MacKellar D.C."/>
            <person name="Lieber L."/>
            <person name="Norman J."/>
            <person name="Bolger A."/>
            <person name="Tobin C."/>
            <person name="Murray J.W."/>
            <person name="Friesen M."/>
            <person name="Prell J."/>
        </authorList>
    </citation>
    <scope>NUCLEOTIDE SEQUENCE [LARGE SCALE GENOMIC DNA]</scope>
    <source>
        <strain evidence="2">UBT1</strain>
    </source>
</reference>
<dbReference type="EMBL" id="JYIK01000387">
    <property type="protein sequence ID" value="KWX10607.1"/>
    <property type="molecule type" value="Genomic_DNA"/>
</dbReference>
<proteinExistence type="predicted"/>
<name>A0A132NKX3_9ACTN</name>
<evidence type="ECO:0000313" key="1">
    <source>
        <dbReference type="EMBL" id="KWX10607.1"/>
    </source>
</evidence>
<dbReference type="Proteomes" id="UP000070598">
    <property type="component" value="Unassembled WGS sequence"/>
</dbReference>
<dbReference type="SUPFAM" id="SSF56322">
    <property type="entry name" value="ADC synthase"/>
    <property type="match status" value="1"/>
</dbReference>
<comment type="caution">
    <text evidence="1">The sequence shown here is derived from an EMBL/GenBank/DDBJ whole genome shotgun (WGS) entry which is preliminary data.</text>
</comment>
<dbReference type="Gene3D" id="3.60.120.10">
    <property type="entry name" value="Anthranilate synthase"/>
    <property type="match status" value="1"/>
</dbReference>
<feature type="non-terminal residue" evidence="1">
    <location>
        <position position="101"/>
    </location>
</feature>
<sequence length="101" mass="10987">MTEQPAVAYFAGRLAVGLRDVTSDVSALDSRGFWAVVVAFEGEAVCARFDRVLAAGPLRAPSWRGPRPNTWSSSLDRDSYLTAVELIRKAIAEGEVYQANL</sequence>
<gene>
    <name evidence="1" type="ORF">TR74_02620</name>
</gene>
<accession>A0A132NKX3</accession>
<dbReference type="InterPro" id="IPR005801">
    <property type="entry name" value="ADC_synthase"/>
</dbReference>
<organism evidence="1 2">
    <name type="scientific">Carbonactinospora thermoautotrophica</name>
    <dbReference type="NCBI Taxonomy" id="1469144"/>
    <lineage>
        <taxon>Bacteria</taxon>
        <taxon>Bacillati</taxon>
        <taxon>Actinomycetota</taxon>
        <taxon>Actinomycetes</taxon>
        <taxon>Kitasatosporales</taxon>
        <taxon>Carbonactinosporaceae</taxon>
        <taxon>Carbonactinospora</taxon>
    </lineage>
</organism>
<evidence type="ECO:0000313" key="2">
    <source>
        <dbReference type="Proteomes" id="UP000070598"/>
    </source>
</evidence>
<protein>
    <submittedName>
        <fullName evidence="1">Chloride transporter</fullName>
    </submittedName>
</protein>
<dbReference type="AlphaFoldDB" id="A0A132NKX3"/>